<proteinExistence type="predicted"/>
<feature type="domain" description="AAA+ ATPase" evidence="1">
    <location>
        <begin position="249"/>
        <end position="371"/>
    </location>
</feature>
<organism evidence="2 3">
    <name type="scientific">Candidatus Korarchaeum cryptofilum</name>
    <dbReference type="NCBI Taxonomy" id="498846"/>
    <lineage>
        <taxon>Archaea</taxon>
        <taxon>Thermoproteota</taxon>
        <taxon>Candidatus Korarchaeia</taxon>
        <taxon>Candidatus Korarchaeales</taxon>
        <taxon>Candidatus Korarchaeaceae</taxon>
        <taxon>Candidatus Korarchaeum</taxon>
    </lineage>
</organism>
<dbReference type="InterPro" id="IPR052041">
    <property type="entry name" value="Nucleic_acid_metab_PIN/TRAM"/>
</dbReference>
<dbReference type="Gene3D" id="3.40.50.300">
    <property type="entry name" value="P-loop containing nucleotide triphosphate hydrolases"/>
    <property type="match status" value="1"/>
</dbReference>
<dbReference type="PANTHER" id="PTHR11603:SF147">
    <property type="entry name" value="MEMBRANE PROTEIN"/>
    <property type="match status" value="1"/>
</dbReference>
<dbReference type="Proteomes" id="UP000278149">
    <property type="component" value="Unassembled WGS sequence"/>
</dbReference>
<dbReference type="RefSeq" id="WP_125741654.1">
    <property type="nucleotide sequence ID" value="NZ_RCOR01000022.1"/>
</dbReference>
<dbReference type="Pfam" id="PF00437">
    <property type="entry name" value="T2SSE"/>
    <property type="match status" value="1"/>
</dbReference>
<comment type="caution">
    <text evidence="2">The sequence shown here is derived from an EMBL/GenBank/DDBJ whole genome shotgun (WGS) entry which is preliminary data.</text>
</comment>
<dbReference type="InterPro" id="IPR027417">
    <property type="entry name" value="P-loop_NTPase"/>
</dbReference>
<dbReference type="AlphaFoldDB" id="A0A429G5M5"/>
<reference evidence="2 3" key="1">
    <citation type="submission" date="2018-10" db="EMBL/GenBank/DDBJ databases">
        <title>Co-occurring genomic capacity for anaerobic methane metabolism and dissimilatory sulfite reduction discovered in the Korarchaeota.</title>
        <authorList>
            <person name="Mckay L.J."/>
            <person name="Dlakic M."/>
            <person name="Fields M.W."/>
            <person name="Delmont T.O."/>
            <person name="Eren A.M."/>
            <person name="Jay Z.J."/>
            <person name="Klingelsmith K.B."/>
            <person name="Rusch D.B."/>
            <person name="Inskeep W.P."/>
        </authorList>
    </citation>
    <scope>NUCLEOTIDE SEQUENCE [LARGE SCALE GENOMIC DNA]</scope>
    <source>
        <strain evidence="2 3">WS</strain>
    </source>
</reference>
<dbReference type="SUPFAM" id="SSF52540">
    <property type="entry name" value="P-loop containing nucleoside triphosphate hydrolases"/>
    <property type="match status" value="1"/>
</dbReference>
<dbReference type="NCBIfam" id="NF010335">
    <property type="entry name" value="PRK13764.1"/>
    <property type="match status" value="1"/>
</dbReference>
<evidence type="ECO:0000313" key="2">
    <source>
        <dbReference type="EMBL" id="RSN69098.1"/>
    </source>
</evidence>
<protein>
    <submittedName>
        <fullName evidence="2">ATPase</fullName>
    </submittedName>
</protein>
<dbReference type="EMBL" id="RCOR01000022">
    <property type="protein sequence ID" value="RSN69098.1"/>
    <property type="molecule type" value="Genomic_DNA"/>
</dbReference>
<evidence type="ECO:0000259" key="1">
    <source>
        <dbReference type="SMART" id="SM00382"/>
    </source>
</evidence>
<evidence type="ECO:0000313" key="3">
    <source>
        <dbReference type="Proteomes" id="UP000278149"/>
    </source>
</evidence>
<dbReference type="SMART" id="SM00382">
    <property type="entry name" value="AAA"/>
    <property type="match status" value="1"/>
</dbReference>
<accession>A0A429G5M5</accession>
<dbReference type="PANTHER" id="PTHR11603">
    <property type="entry name" value="AAA FAMILY ATPASE"/>
    <property type="match status" value="1"/>
</dbReference>
<sequence length="529" mass="59227">MSDSIYVLSSDVLMRSLVRYEPGYSLIRGSKLIIPEEVLSKIEEDALSGDRFSVGALGEIIWLQDLGREGYIEEVRVEEHRGKGIDALQELAKKFSAKVLTGDRITTLSLLARGVDVQYIGPRMDGLRIYDYFDEETMSVHLKEGAPPMAKKGRPGNFRLVKLSDKKLEEFEVRTIAYEILERAKTGIDAFIEVMYDDAYIIQLGDLRVLAAFPPFSDGIEITAVRPLVKVTLDDYNLSDKLKRRLSERAEGILIAGPPGAGKTTFASALAEFYKERGRIVKTLESPRDLQVGPEITQYGRLAGSFENTADLLLLVRPDYVIFDEMRKTQDFKIFVDMRLAGVGMVGVVHCGFPIEAIQRFIDRVDLGVLPHVVDTVIFIKDGKVEKVYSLKITVKMPTGMKDVALARPVVLVKDFETETVEYEIYTFGEEVIVMPVSAKEPAVEGAPKFRLKGRKHTIILDLGPAMSDTEVTIYSGEREMATLVTDSRGRITLAKSSPLGRRVLEAIRNESLRIIPGERSEDYEFPSE</sequence>
<gene>
    <name evidence="2" type="ORF">D9Q81_04735</name>
</gene>
<dbReference type="InterPro" id="IPR003593">
    <property type="entry name" value="AAA+_ATPase"/>
</dbReference>
<name>A0A429G5M5_9CREN</name>
<dbReference type="InterPro" id="IPR001482">
    <property type="entry name" value="T2SS/T4SS_dom"/>
</dbReference>